<comment type="caution">
    <text evidence="1">The sequence shown here is derived from an EMBL/GenBank/DDBJ whole genome shotgun (WGS) entry which is preliminary data.</text>
</comment>
<evidence type="ECO:0000313" key="1">
    <source>
        <dbReference type="EMBL" id="KAI4833322.1"/>
    </source>
</evidence>
<organism evidence="1 2">
    <name type="scientific">Chaenocephalus aceratus</name>
    <name type="common">Blackfin icefish</name>
    <name type="synonym">Chaenichthys aceratus</name>
    <dbReference type="NCBI Taxonomy" id="36190"/>
    <lineage>
        <taxon>Eukaryota</taxon>
        <taxon>Metazoa</taxon>
        <taxon>Chordata</taxon>
        <taxon>Craniata</taxon>
        <taxon>Vertebrata</taxon>
        <taxon>Euteleostomi</taxon>
        <taxon>Actinopterygii</taxon>
        <taxon>Neopterygii</taxon>
        <taxon>Teleostei</taxon>
        <taxon>Neoteleostei</taxon>
        <taxon>Acanthomorphata</taxon>
        <taxon>Eupercaria</taxon>
        <taxon>Perciformes</taxon>
        <taxon>Notothenioidei</taxon>
        <taxon>Channichthyidae</taxon>
        <taxon>Chaenocephalus</taxon>
    </lineage>
</organism>
<accession>A0ACB9Y156</accession>
<keyword evidence="2" id="KW-1185">Reference proteome</keyword>
<gene>
    <name evidence="1" type="ORF">KUCAC02_016230</name>
</gene>
<feature type="non-terminal residue" evidence="1">
    <location>
        <position position="57"/>
    </location>
</feature>
<sequence>VDGRAVDLRGGAKPFTACQCTCRTDSQEVVQHTHPEQLLPDSHITVKRGPLILNSDW</sequence>
<proteinExistence type="predicted"/>
<feature type="non-terminal residue" evidence="1">
    <location>
        <position position="1"/>
    </location>
</feature>
<evidence type="ECO:0000313" key="2">
    <source>
        <dbReference type="Proteomes" id="UP001057452"/>
    </source>
</evidence>
<dbReference type="EMBL" id="CM043785">
    <property type="protein sequence ID" value="KAI4833322.1"/>
    <property type="molecule type" value="Genomic_DNA"/>
</dbReference>
<reference evidence="1" key="1">
    <citation type="submission" date="2022-05" db="EMBL/GenBank/DDBJ databases">
        <title>Chromosome-level genome of Chaenocephalus aceratus.</title>
        <authorList>
            <person name="Park H."/>
        </authorList>
    </citation>
    <scope>NUCLEOTIDE SEQUENCE</scope>
    <source>
        <strain evidence="1">KU_202001</strain>
    </source>
</reference>
<name>A0ACB9Y156_CHAAC</name>
<dbReference type="Proteomes" id="UP001057452">
    <property type="component" value="Chromosome 1"/>
</dbReference>
<protein>
    <submittedName>
        <fullName evidence="1">Uncharacterized protein</fullName>
    </submittedName>
</protein>